<dbReference type="InterPro" id="IPR041472">
    <property type="entry name" value="BL00235/CARNS1_N"/>
</dbReference>
<dbReference type="InterPro" id="IPR011761">
    <property type="entry name" value="ATP-grasp"/>
</dbReference>
<evidence type="ECO:0000313" key="7">
    <source>
        <dbReference type="Proteomes" id="UP001592530"/>
    </source>
</evidence>
<feature type="domain" description="ATP-grasp" evidence="5">
    <location>
        <begin position="121"/>
        <end position="320"/>
    </location>
</feature>
<dbReference type="SUPFAM" id="SSF56059">
    <property type="entry name" value="Glutathione synthetase ATP-binding domain-like"/>
    <property type="match status" value="1"/>
</dbReference>
<dbReference type="PANTHER" id="PTHR43585">
    <property type="entry name" value="FUMIPYRROLE BIOSYNTHESIS PROTEIN C"/>
    <property type="match status" value="1"/>
</dbReference>
<sequence length="424" mass="45079">MSHLGILESNLSGSGFDCLRAAYDLGHRVTFFTRDLDRYLEVPGAQAFFDKYVERIEHCETNDDSLLSKSVDAIALTDPFDAFLTVAEYDVVLAARTSARLGLPTVSESSVAKARDKARMRETCAAAGVPMPDFRIVWSAAEAASAAREVGLPCVVKPADETSSAEVSRCTTAEQAAAAFDRILARTETTRGQDCSPYVMVEQCVFGPEVSVEVMAEGDRFRVLGVTDKSLAGQDRFVELAHVFPSALPPEQAQACADTAVQALRAVGFDLGLAHVEVKTDGEGAKLIEINPRPAGGRITELVDLSFGISTLELVVRQYFGESVLDTIPEQPVAGAAIRYLTACPGTVSRVAGVESAEAMAGVREVLVKAHPGDTVRPLARNGDRLGHVLAVADHPYTAARVAEAAVHAIAIHTGTGPAQGDVR</sequence>
<keyword evidence="1" id="KW-0436">Ligase</keyword>
<dbReference type="Gene3D" id="3.30.470.20">
    <property type="entry name" value="ATP-grasp fold, B domain"/>
    <property type="match status" value="1"/>
</dbReference>
<dbReference type="RefSeq" id="WP_380547930.1">
    <property type="nucleotide sequence ID" value="NZ_JBHEZY010000001.1"/>
</dbReference>
<reference evidence="6 7" key="1">
    <citation type="submission" date="2024-09" db="EMBL/GenBank/DDBJ databases">
        <authorList>
            <person name="Lee S.D."/>
        </authorList>
    </citation>
    <scope>NUCLEOTIDE SEQUENCE [LARGE SCALE GENOMIC DNA]</scope>
    <source>
        <strain evidence="6 7">N1-3</strain>
    </source>
</reference>
<dbReference type="InterPro" id="IPR052032">
    <property type="entry name" value="ATP-dep_AA_Ligase"/>
</dbReference>
<evidence type="ECO:0000256" key="2">
    <source>
        <dbReference type="ARBA" id="ARBA00022741"/>
    </source>
</evidence>
<name>A0ABV6WUF3_9ACTN</name>
<dbReference type="SMART" id="SM01209">
    <property type="entry name" value="GARS_A"/>
    <property type="match status" value="1"/>
</dbReference>
<dbReference type="InterPro" id="IPR040570">
    <property type="entry name" value="LAL_C2"/>
</dbReference>
<organism evidence="6 7">
    <name type="scientific">Streptacidiphilus alkalitolerans</name>
    <dbReference type="NCBI Taxonomy" id="3342712"/>
    <lineage>
        <taxon>Bacteria</taxon>
        <taxon>Bacillati</taxon>
        <taxon>Actinomycetota</taxon>
        <taxon>Actinomycetes</taxon>
        <taxon>Kitasatosporales</taxon>
        <taxon>Streptomycetaceae</taxon>
        <taxon>Streptacidiphilus</taxon>
    </lineage>
</organism>
<evidence type="ECO:0000256" key="3">
    <source>
        <dbReference type="ARBA" id="ARBA00022840"/>
    </source>
</evidence>
<dbReference type="PROSITE" id="PS50975">
    <property type="entry name" value="ATP_GRASP"/>
    <property type="match status" value="1"/>
</dbReference>
<dbReference type="PANTHER" id="PTHR43585:SF2">
    <property type="entry name" value="ATP-GRASP ENZYME FSQD"/>
    <property type="match status" value="1"/>
</dbReference>
<evidence type="ECO:0000256" key="1">
    <source>
        <dbReference type="ARBA" id="ARBA00022598"/>
    </source>
</evidence>
<accession>A0ABV6WUF3</accession>
<evidence type="ECO:0000256" key="4">
    <source>
        <dbReference type="PROSITE-ProRule" id="PRU00409"/>
    </source>
</evidence>
<keyword evidence="3 4" id="KW-0067">ATP-binding</keyword>
<protein>
    <submittedName>
        <fullName evidence="6">ATP-grasp domain-containing protein</fullName>
    </submittedName>
</protein>
<keyword evidence="2 4" id="KW-0547">Nucleotide-binding</keyword>
<dbReference type="EMBL" id="JBHEZY010000001">
    <property type="protein sequence ID" value="MFC1429373.1"/>
    <property type="molecule type" value="Genomic_DNA"/>
</dbReference>
<dbReference type="Pfam" id="PF18603">
    <property type="entry name" value="LAL_C2"/>
    <property type="match status" value="1"/>
</dbReference>
<gene>
    <name evidence="6" type="ORF">ACEZDB_01705</name>
</gene>
<proteinExistence type="predicted"/>
<dbReference type="Pfam" id="PF18130">
    <property type="entry name" value="ATPgrasp_N"/>
    <property type="match status" value="1"/>
</dbReference>
<dbReference type="Pfam" id="PF13535">
    <property type="entry name" value="ATP-grasp_4"/>
    <property type="match status" value="1"/>
</dbReference>
<dbReference type="Gene3D" id="3.40.50.20">
    <property type="match status" value="1"/>
</dbReference>
<evidence type="ECO:0000313" key="6">
    <source>
        <dbReference type="EMBL" id="MFC1429373.1"/>
    </source>
</evidence>
<dbReference type="Proteomes" id="UP001592530">
    <property type="component" value="Unassembled WGS sequence"/>
</dbReference>
<comment type="caution">
    <text evidence="6">The sequence shown here is derived from an EMBL/GenBank/DDBJ whole genome shotgun (WGS) entry which is preliminary data.</text>
</comment>
<evidence type="ECO:0000259" key="5">
    <source>
        <dbReference type="PROSITE" id="PS50975"/>
    </source>
</evidence>